<dbReference type="PROSITE" id="PS00028">
    <property type="entry name" value="ZINC_FINGER_C2H2_1"/>
    <property type="match status" value="1"/>
</dbReference>
<evidence type="ECO:0000256" key="4">
    <source>
        <dbReference type="ARBA" id="ARBA00012483"/>
    </source>
</evidence>
<keyword evidence="6" id="KW-0597">Phosphoprotein</keyword>
<evidence type="ECO:0000256" key="2">
    <source>
        <dbReference type="ARBA" id="ARBA00004496"/>
    </source>
</evidence>
<evidence type="ECO:0000256" key="1">
    <source>
        <dbReference type="ARBA" id="ARBA00000900"/>
    </source>
</evidence>
<keyword evidence="15" id="KW-1185">Reference proteome</keyword>
<feature type="region of interest" description="Disordered" evidence="13">
    <location>
        <begin position="506"/>
        <end position="573"/>
    </location>
</feature>
<dbReference type="SMART" id="SM00355">
    <property type="entry name" value="ZnF_C2H2"/>
    <property type="match status" value="5"/>
</dbReference>
<dbReference type="EC" id="2.3.2.27" evidence="4"/>
<sequence length="928" mass="104077">MSKTTDNIESTCVLCCQNVKFYAVGHCDHPVCYKCSTRMRVLSNQKYCAVCRTDLDEVLFEEKPLKFASISYQNFPVDRKYQIFFQNSKVKIAFQKLLEHQCKICKIKTPENIKTFKDLKDHMRKCHELFYCDLCVSNLQSFSSERRYYNRSELARHRRIGDPEDKSHKGHPLCEFCDERYLDNDELLKHLRREHFFCHFCDVVGSHQYYSDYSILRDHFRESHFLCEEGTCKDEQFTSAFQTEIDLKAHAAVRHSSKMSKAEAKQARHLDVEFNYTPRNAGYSRRHEAGLISGDDYQEVFRSHQHPARTGRSRGRGRRREDIESEMDHQTSLAMAASWSDASSNQAAVVDNSQRKKTTSSQTTSHQSNTEHPGRKKTANSDVPSLKSADDPAPRKKTPVSSRRADVTERKITGHSVAESSGREKVKKTPKEDKKDKLKKELKSASVTSKESTPKVPDVKSSVEYPDMNKSPKVMKSNKLTSDNKKEAVAVSPSLAKKVAAANHMSVQNGSLQEEEFPTLGGSAQGKTNTRQTSWTNHRMREEDFPPVNVSNPKKGASGKKKEKKDSSKKIVSSEVKIVKKSDAPVVDYTRVVSDKASEHGNKKAEPKVKAPKQAKSLVSTSSVDDFPSLSSIAFSLTTEKHKQRKVTNPPPGFSSASKKSATSSPLVSAASPAHRSSPVESSTVKKPTAPPPGLQKIQIMEKSMKSRAPPGFGSISATPVVSTNPVMRTTNVENIAPVMKAQTNSVSYTQPDNFQQRNQKLIMAIKNGLQHDTVKFEEFKTMSGQFRQGLIQATDYYTKCQNLLGLYDFSKVFSELVALLPDNIKQQQLLAAHNDFKVRETAKSQEQKYPDVLKISNVGKKKKSTPRSAWNTDITQWLTCPACKQVLSTADFNSHVASHDLDSDFPALSSTTVSMPPSTAGAWVKGK</sequence>
<feature type="compositionally biased region" description="Basic and acidic residues" evidence="13">
    <location>
        <begin position="593"/>
        <end position="609"/>
    </location>
</feature>
<evidence type="ECO:0000256" key="3">
    <source>
        <dbReference type="ARBA" id="ARBA00004906"/>
    </source>
</evidence>
<feature type="compositionally biased region" description="Basic residues" evidence="13">
    <location>
        <begin position="303"/>
        <end position="318"/>
    </location>
</feature>
<feature type="region of interest" description="Disordered" evidence="13">
    <location>
        <begin position="587"/>
        <end position="695"/>
    </location>
</feature>
<protein>
    <recommendedName>
        <fullName evidence="4">RING-type E3 ubiquitin transferase</fullName>
        <ecNumber evidence="4">2.3.2.27</ecNumber>
    </recommendedName>
</protein>
<evidence type="ECO:0000256" key="5">
    <source>
        <dbReference type="ARBA" id="ARBA00022490"/>
    </source>
</evidence>
<evidence type="ECO:0000313" key="16">
    <source>
        <dbReference type="RefSeq" id="XP_006818870.1"/>
    </source>
</evidence>
<evidence type="ECO:0000256" key="13">
    <source>
        <dbReference type="SAM" id="MobiDB-lite"/>
    </source>
</evidence>
<dbReference type="InterPro" id="IPR059042">
    <property type="entry name" value="Znf_C2H2_ZNF598"/>
</dbReference>
<dbReference type="PANTHER" id="PTHR22938:SF0">
    <property type="entry name" value="E3 UBIQUITIN-PROTEIN LIGASE ZNF598"/>
    <property type="match status" value="1"/>
</dbReference>
<comment type="catalytic activity">
    <reaction evidence="1">
        <text>S-ubiquitinyl-[E2 ubiquitin-conjugating enzyme]-L-cysteine + [acceptor protein]-L-lysine = [E2 ubiquitin-conjugating enzyme]-L-cysteine + N(6)-ubiquitinyl-[acceptor protein]-L-lysine.</text>
        <dbReference type="EC" id="2.3.2.27"/>
    </reaction>
</comment>
<feature type="compositionally biased region" description="Polar residues" evidence="13">
    <location>
        <begin position="617"/>
        <end position="638"/>
    </location>
</feature>
<name>A0ABM0MFS9_SACKO</name>
<dbReference type="InterPro" id="IPR056437">
    <property type="entry name" value="Znf-C2H2_ZNF598/HEL2"/>
</dbReference>
<evidence type="ECO:0000313" key="15">
    <source>
        <dbReference type="Proteomes" id="UP000694865"/>
    </source>
</evidence>
<keyword evidence="8" id="KW-0479">Metal-binding</keyword>
<dbReference type="InterPro" id="IPR013087">
    <property type="entry name" value="Znf_C2H2_type"/>
</dbReference>
<keyword evidence="9 12" id="KW-0863">Zinc-finger</keyword>
<dbReference type="Pfam" id="PF25447">
    <property type="entry name" value="RING_ZNF598"/>
    <property type="match status" value="1"/>
</dbReference>
<dbReference type="Proteomes" id="UP000694865">
    <property type="component" value="Unplaced"/>
</dbReference>
<dbReference type="Pfam" id="PF23230">
    <property type="entry name" value="zf-C2H2_13"/>
    <property type="match status" value="1"/>
</dbReference>
<accession>A0ABM0MFS9</accession>
<evidence type="ECO:0000256" key="12">
    <source>
        <dbReference type="PROSITE-ProRule" id="PRU00175"/>
    </source>
</evidence>
<dbReference type="InterPro" id="IPR001841">
    <property type="entry name" value="Znf_RING"/>
</dbReference>
<gene>
    <name evidence="16" type="primary">LOC100373573</name>
</gene>
<evidence type="ECO:0000256" key="11">
    <source>
        <dbReference type="ARBA" id="ARBA00035113"/>
    </source>
</evidence>
<feature type="compositionally biased region" description="Basic and acidic residues" evidence="13">
    <location>
        <begin position="403"/>
        <end position="412"/>
    </location>
</feature>
<dbReference type="Pfam" id="PF23202">
    <property type="entry name" value="PAH_ZNF598"/>
    <property type="match status" value="1"/>
</dbReference>
<dbReference type="Pfam" id="PF23208">
    <property type="entry name" value="zf_C2H2_ZNF598"/>
    <property type="match status" value="1"/>
</dbReference>
<dbReference type="InterPro" id="IPR057634">
    <property type="entry name" value="PAH_ZNF598/HEL2"/>
</dbReference>
<keyword evidence="7" id="KW-0808">Transferase</keyword>
<evidence type="ECO:0000256" key="8">
    <source>
        <dbReference type="ARBA" id="ARBA00022723"/>
    </source>
</evidence>
<feature type="compositionally biased region" description="Basic and acidic residues" evidence="13">
    <location>
        <begin position="319"/>
        <end position="329"/>
    </location>
</feature>
<keyword evidence="5" id="KW-0963">Cytoplasm</keyword>
<evidence type="ECO:0000256" key="10">
    <source>
        <dbReference type="ARBA" id="ARBA00022833"/>
    </source>
</evidence>
<proteinExistence type="inferred from homology"/>
<feature type="compositionally biased region" description="Basic and acidic residues" evidence="13">
    <location>
        <begin position="421"/>
        <end position="443"/>
    </location>
</feature>
<dbReference type="CDD" id="cd16615">
    <property type="entry name" value="RING-HC_ZNF598"/>
    <property type="match status" value="1"/>
</dbReference>
<keyword evidence="10" id="KW-0862">Zinc</keyword>
<feature type="region of interest" description="Disordered" evidence="13">
    <location>
        <begin position="302"/>
        <end position="488"/>
    </location>
</feature>
<evidence type="ECO:0000259" key="14">
    <source>
        <dbReference type="PROSITE" id="PS50089"/>
    </source>
</evidence>
<reference evidence="16" key="1">
    <citation type="submission" date="2025-08" db="UniProtKB">
        <authorList>
            <consortium name="RefSeq"/>
        </authorList>
    </citation>
    <scope>IDENTIFICATION</scope>
    <source>
        <tissue evidence="16">Testes</tissue>
    </source>
</reference>
<feature type="domain" description="RING-type" evidence="14">
    <location>
        <begin position="12"/>
        <end position="52"/>
    </location>
</feature>
<evidence type="ECO:0000256" key="9">
    <source>
        <dbReference type="ARBA" id="ARBA00022771"/>
    </source>
</evidence>
<evidence type="ECO:0000256" key="6">
    <source>
        <dbReference type="ARBA" id="ARBA00022553"/>
    </source>
</evidence>
<feature type="compositionally biased region" description="Low complexity" evidence="13">
    <location>
        <begin position="359"/>
        <end position="370"/>
    </location>
</feature>
<organism evidence="15 16">
    <name type="scientific">Saccoglossus kowalevskii</name>
    <name type="common">Acorn worm</name>
    <dbReference type="NCBI Taxonomy" id="10224"/>
    <lineage>
        <taxon>Eukaryota</taxon>
        <taxon>Metazoa</taxon>
        <taxon>Hemichordata</taxon>
        <taxon>Enteropneusta</taxon>
        <taxon>Harrimaniidae</taxon>
        <taxon>Saccoglossus</taxon>
    </lineage>
</organism>
<dbReference type="InterPro" id="IPR041888">
    <property type="entry name" value="RING-HC_ZNF598/HEL2"/>
</dbReference>
<feature type="compositionally biased region" description="Polar residues" evidence="13">
    <location>
        <begin position="525"/>
        <end position="537"/>
    </location>
</feature>
<dbReference type="InterPro" id="IPR044288">
    <property type="entry name" value="ZNF598/HEL2"/>
</dbReference>
<comment type="subcellular location">
    <subcellularLocation>
        <location evidence="2">Cytoplasm</location>
    </subcellularLocation>
</comment>
<evidence type="ECO:0000256" key="7">
    <source>
        <dbReference type="ARBA" id="ARBA00022679"/>
    </source>
</evidence>
<comment type="pathway">
    <text evidence="3">Protein modification; protein ubiquitination.</text>
</comment>
<dbReference type="PROSITE" id="PS50089">
    <property type="entry name" value="ZF_RING_2"/>
    <property type="match status" value="1"/>
</dbReference>
<comment type="similarity">
    <text evidence="11">Belongs to the ZNF598/HEL2 family.</text>
</comment>
<dbReference type="GeneID" id="100373573"/>
<dbReference type="PANTHER" id="PTHR22938">
    <property type="entry name" value="ZINC FINGER PROTEIN 598"/>
    <property type="match status" value="1"/>
</dbReference>
<feature type="compositionally biased region" description="Low complexity" evidence="13">
    <location>
        <begin position="655"/>
        <end position="665"/>
    </location>
</feature>
<dbReference type="RefSeq" id="XP_006818870.1">
    <property type="nucleotide sequence ID" value="XM_006818807.1"/>
</dbReference>